<dbReference type="Proteomes" id="UP000278035">
    <property type="component" value="Chromosome"/>
</dbReference>
<dbReference type="KEGG" id="slj:EGC82_03595"/>
<sequence length="28" mass="3223">MLNHTAILILDIITVVIIKSQRGWRFGN</sequence>
<name>A0A3G8M168_9GAMM</name>
<reference evidence="2" key="1">
    <citation type="submission" date="2018-11" db="EMBL/GenBank/DDBJ databases">
        <title>Shewanella sp. M2.</title>
        <authorList>
            <person name="Hwang Y.J."/>
            <person name="Hwang C.Y."/>
        </authorList>
    </citation>
    <scope>NUCLEOTIDE SEQUENCE [LARGE SCALE GENOMIC DNA]</scope>
    <source>
        <strain evidence="2">LMG 19866</strain>
    </source>
</reference>
<proteinExistence type="predicted"/>
<dbReference type="EMBL" id="CP034015">
    <property type="protein sequence ID" value="AZG75085.1"/>
    <property type="molecule type" value="Genomic_DNA"/>
</dbReference>
<keyword evidence="2" id="KW-1185">Reference proteome</keyword>
<organism evidence="1 2">
    <name type="scientific">Shewanella livingstonensis</name>
    <dbReference type="NCBI Taxonomy" id="150120"/>
    <lineage>
        <taxon>Bacteria</taxon>
        <taxon>Pseudomonadati</taxon>
        <taxon>Pseudomonadota</taxon>
        <taxon>Gammaproteobacteria</taxon>
        <taxon>Alteromonadales</taxon>
        <taxon>Shewanellaceae</taxon>
        <taxon>Shewanella</taxon>
    </lineage>
</organism>
<dbReference type="AlphaFoldDB" id="A0A3G8M168"/>
<evidence type="ECO:0000313" key="2">
    <source>
        <dbReference type="Proteomes" id="UP000278035"/>
    </source>
</evidence>
<gene>
    <name evidence="1" type="ORF">EGC82_03595</name>
</gene>
<protein>
    <submittedName>
        <fullName evidence="1">Leader peptide IlvL</fullName>
    </submittedName>
</protein>
<evidence type="ECO:0000313" key="1">
    <source>
        <dbReference type="EMBL" id="AZG75085.1"/>
    </source>
</evidence>
<accession>A0A3G8M168</accession>